<feature type="compositionally biased region" description="Polar residues" evidence="2">
    <location>
        <begin position="547"/>
        <end position="556"/>
    </location>
</feature>
<dbReference type="AlphaFoldDB" id="A0A8H6CRC9"/>
<dbReference type="RefSeq" id="XP_037156199.1">
    <property type="nucleotide sequence ID" value="XM_037298863.1"/>
</dbReference>
<reference evidence="5 6" key="1">
    <citation type="journal article" date="2020" name="Genomics">
        <title>Complete, high-quality genomes from long-read metagenomic sequencing of two wolf lichen thalli reveals enigmatic genome architecture.</title>
        <authorList>
            <person name="McKenzie S.K."/>
            <person name="Walston R.F."/>
            <person name="Allen J.L."/>
        </authorList>
    </citation>
    <scope>NUCLEOTIDE SEQUENCE [LARGE SCALE GENOMIC DNA]</scope>
    <source>
        <strain evidence="5">WasteWater1</strain>
    </source>
</reference>
<evidence type="ECO:0008006" key="7">
    <source>
        <dbReference type="Google" id="ProtNLM"/>
    </source>
</evidence>
<evidence type="ECO:0000313" key="6">
    <source>
        <dbReference type="Proteomes" id="UP000593566"/>
    </source>
</evidence>
<dbReference type="InterPro" id="IPR012338">
    <property type="entry name" value="Beta-lactam/transpept-like"/>
</dbReference>
<evidence type="ECO:0000256" key="1">
    <source>
        <dbReference type="ARBA" id="ARBA00038215"/>
    </source>
</evidence>
<comment type="similarity">
    <text evidence="1">Belongs to the peptidase S12 family.</text>
</comment>
<feature type="domain" description="Peptidase S12 Pab87-related C-terminal" evidence="4">
    <location>
        <begin position="429"/>
        <end position="528"/>
    </location>
</feature>
<name>A0A8H6CRC9_9LECA</name>
<dbReference type="Pfam" id="PF11954">
    <property type="entry name" value="DUF3471"/>
    <property type="match status" value="1"/>
</dbReference>
<dbReference type="Gene3D" id="2.40.128.600">
    <property type="match status" value="1"/>
</dbReference>
<dbReference type="PANTHER" id="PTHR46825:SF14">
    <property type="entry name" value="BETA-LACTAMASE-RELATED DOMAIN-CONTAINING PROTEIN"/>
    <property type="match status" value="1"/>
</dbReference>
<dbReference type="InterPro" id="IPR021860">
    <property type="entry name" value="Peptidase_S12_Pab87-rel_C"/>
</dbReference>
<accession>A0A8H6CRC9</accession>
<gene>
    <name evidence="5" type="ORF">HO133_007995</name>
</gene>
<evidence type="ECO:0000259" key="4">
    <source>
        <dbReference type="Pfam" id="PF11954"/>
    </source>
</evidence>
<sequence>MSSHRKTRTTTALALTRLQDVGATIAEICAVSGTPGLSYGVLHEGRVLHTGNFGHRNVEAQLPPTSDTRYAIGSLTKAFTAAAVGILVEDGKTTWDASVRDVLGDGFHFSNPTLTQQMSVLDVLSHRMGLQRSNQLWHGNDNTLLLEKSKVIPHMQYIKTVQPFKSTVHYSNWGYALAGAIIEKLSGDSWGTYVEKGLLAPLHMNDSDSIKSADHDNFAKPYTVLDDHSFQLLPSLNVQAGSIMDSSQSIRSTVNDMLKWCQALVKAYSDQQKTGQGHSAGSPLKQLSKQMSGLTPFAKPFDTDSAYGMGWVRAQLPAILGAVGCNPGFVKSMPTAGRGSEETIIYHQGSLAGYTSSLFLIPHTQSAIVVLSNSISLNDCADWVGQLILEALLDVEERNDYVEHAKESADAHLARYPAMRESFEASRSPDTKPKSLDAFLGKYYNELGDFYIEITPNQQSNGLQLAFQGLDSQIWKMEHYQHDSFLWLMSRDEAVSRARFPYSPEKLYKLDFLANEGGEIDSLLWAHDADGPPEKFHRSTGGETHLRASSQKPLAV</sequence>
<protein>
    <recommendedName>
        <fullName evidence="7">Beta-lactamase/transpeptidase-like protein</fullName>
    </recommendedName>
</protein>
<evidence type="ECO:0000256" key="2">
    <source>
        <dbReference type="SAM" id="MobiDB-lite"/>
    </source>
</evidence>
<dbReference type="Gene3D" id="3.40.710.10">
    <property type="entry name" value="DD-peptidase/beta-lactamase superfamily"/>
    <property type="match status" value="1"/>
</dbReference>
<dbReference type="PANTHER" id="PTHR46825">
    <property type="entry name" value="D-ALANYL-D-ALANINE-CARBOXYPEPTIDASE/ENDOPEPTIDASE AMPH"/>
    <property type="match status" value="1"/>
</dbReference>
<dbReference type="Proteomes" id="UP000593566">
    <property type="component" value="Unassembled WGS sequence"/>
</dbReference>
<proteinExistence type="inferred from homology"/>
<dbReference type="SUPFAM" id="SSF56601">
    <property type="entry name" value="beta-lactamase/transpeptidase-like"/>
    <property type="match status" value="1"/>
</dbReference>
<evidence type="ECO:0000259" key="3">
    <source>
        <dbReference type="Pfam" id="PF00144"/>
    </source>
</evidence>
<feature type="region of interest" description="Disordered" evidence="2">
    <location>
        <begin position="534"/>
        <end position="556"/>
    </location>
</feature>
<dbReference type="GeneID" id="59336392"/>
<organism evidence="5 6">
    <name type="scientific">Letharia lupina</name>
    <dbReference type="NCBI Taxonomy" id="560253"/>
    <lineage>
        <taxon>Eukaryota</taxon>
        <taxon>Fungi</taxon>
        <taxon>Dikarya</taxon>
        <taxon>Ascomycota</taxon>
        <taxon>Pezizomycotina</taxon>
        <taxon>Lecanoromycetes</taxon>
        <taxon>OSLEUM clade</taxon>
        <taxon>Lecanoromycetidae</taxon>
        <taxon>Lecanorales</taxon>
        <taxon>Lecanorineae</taxon>
        <taxon>Parmeliaceae</taxon>
        <taxon>Letharia</taxon>
    </lineage>
</organism>
<dbReference type="EMBL" id="JACCJB010000004">
    <property type="protein sequence ID" value="KAF6228265.1"/>
    <property type="molecule type" value="Genomic_DNA"/>
</dbReference>
<dbReference type="InterPro" id="IPR001466">
    <property type="entry name" value="Beta-lactam-related"/>
</dbReference>
<feature type="domain" description="Beta-lactamase-related" evidence="3">
    <location>
        <begin position="32"/>
        <end position="375"/>
    </location>
</feature>
<comment type="caution">
    <text evidence="5">The sequence shown here is derived from an EMBL/GenBank/DDBJ whole genome shotgun (WGS) entry which is preliminary data.</text>
</comment>
<evidence type="ECO:0000313" key="5">
    <source>
        <dbReference type="EMBL" id="KAF6228265.1"/>
    </source>
</evidence>
<dbReference type="InterPro" id="IPR050491">
    <property type="entry name" value="AmpC-like"/>
</dbReference>
<keyword evidence="6" id="KW-1185">Reference proteome</keyword>
<dbReference type="Pfam" id="PF00144">
    <property type="entry name" value="Beta-lactamase"/>
    <property type="match status" value="1"/>
</dbReference>